<accession>A0ABS9YMN9</accession>
<evidence type="ECO:0000259" key="1">
    <source>
        <dbReference type="Pfam" id="PF25148"/>
    </source>
</evidence>
<proteinExistence type="predicted"/>
<dbReference type="EMBL" id="JALDAY010000019">
    <property type="protein sequence ID" value="MCI3278528.1"/>
    <property type="molecule type" value="Genomic_DNA"/>
</dbReference>
<reference evidence="2" key="1">
    <citation type="submission" date="2022-03" db="EMBL/GenBank/DDBJ databases">
        <title>Streptomyces 7R015 and 7R016 isolated from Barleria lupulina in Thailand.</title>
        <authorList>
            <person name="Kanchanasin P."/>
            <person name="Phongsopitanun W."/>
            <person name="Tanasupawat S."/>
        </authorList>
    </citation>
    <scope>NUCLEOTIDE SEQUENCE</scope>
    <source>
        <strain evidence="2">7R015</strain>
    </source>
</reference>
<keyword evidence="3" id="KW-1185">Reference proteome</keyword>
<comment type="caution">
    <text evidence="2">The sequence shown here is derived from an EMBL/GenBank/DDBJ whole genome shotgun (WGS) entry which is preliminary data.</text>
</comment>
<gene>
    <name evidence="2" type="ORF">MQP27_46435</name>
</gene>
<feature type="domain" description="DUF7824" evidence="1">
    <location>
        <begin position="531"/>
        <end position="611"/>
    </location>
</feature>
<sequence length="890" mass="95773">MSSLMEAVRAGRTPEVVSLLDEMTDTERRSLLPELKALRKELRAAPWEADARRAYPPLYAAGVACQTGAAAVAAWIAAADMRWSQTAPALLLRILGDRSPEWLADLAHRLAERPASSAVPYELMSGLVRLSGCAVPTTDAYVRGWMGHLGWAWRQGGTLLDRLRPDPHLTELVAALFETGDIGGQLEWPHGDGPDTWTGALARLTAEGALDRKVMVDACVSRLLRGGTNTELRVFLRLLKLLDLGRDEERERTGDWLALASAAVSPVASHAQSVLAALALDGELTTRRLAEMSDAVLFRPEKKLVRAQLVLLGKVLTRDAATADELLPVVAQAFGHEDSDVQERALKLVERHLNKLGNTQVRGELAVAAEQLIPALRSRAGLLLGSTPAAPAPALEYEEILPPAPHPAHLGPAPMSAVEVAEEVGAALAAEPGVAGFERALAGLVRHAYRDREMLLEALGPVLTRRWWYDADSPDGPNHTGRFDRSDFTVSDAEDGLDLLLAALFGKVNPGTLHAFVRQVPTVRDCGHGALSRAFAARLWEVAYRLRTDPLPFLLSTPTWSTGLLEPDELVDRLDEYRRLGARVSAADFAQALLRVRRTDRAAAVRAAERATALGTAEGARLADWLGEAEPGLPTTRRRTSGNRILLECGEILELQGDFPAEFRPLGRPTSVVEERWYCHHWSNDIRPHWLALLPERRELVAGRLLPDLSAGAVHDERGAAAVLPLLAESGGEAGEAVHLGLAYGLGARHAEDRLAAVDALLILAARGQLDAARLGADLGQLVRRGALKPLRLAESARTAAATGANATIWEMLRHALPVLLAELAVGGSGSAVSARGLGELLAVAAESAERCRARGEIPHLAQTADRRGSSRLVSQARRLRTALALGMAA</sequence>
<name>A0ABS9YMN9_9ACTN</name>
<protein>
    <submittedName>
        <fullName evidence="2">DUF6493 family protein</fullName>
    </submittedName>
</protein>
<evidence type="ECO:0000313" key="2">
    <source>
        <dbReference type="EMBL" id="MCI3278528.1"/>
    </source>
</evidence>
<dbReference type="Pfam" id="PF25148">
    <property type="entry name" value="DUF7824"/>
    <property type="match status" value="1"/>
</dbReference>
<evidence type="ECO:0000313" key="3">
    <source>
        <dbReference type="Proteomes" id="UP001165269"/>
    </source>
</evidence>
<dbReference type="InterPro" id="IPR056726">
    <property type="entry name" value="DUF7824"/>
</dbReference>
<dbReference type="Proteomes" id="UP001165269">
    <property type="component" value="Unassembled WGS sequence"/>
</dbReference>
<organism evidence="2 3">
    <name type="scientific">Streptomyces cylindrosporus</name>
    <dbReference type="NCBI Taxonomy" id="2927583"/>
    <lineage>
        <taxon>Bacteria</taxon>
        <taxon>Bacillati</taxon>
        <taxon>Actinomycetota</taxon>
        <taxon>Actinomycetes</taxon>
        <taxon>Kitasatosporales</taxon>
        <taxon>Streptomycetaceae</taxon>
        <taxon>Streptomyces</taxon>
    </lineage>
</organism>
<dbReference type="RefSeq" id="WP_242777242.1">
    <property type="nucleotide sequence ID" value="NZ_JALDAY010000019.1"/>
</dbReference>